<dbReference type="AlphaFoldDB" id="A0A2T3NFW0"/>
<comment type="caution">
    <text evidence="2">The sequence shown here is derived from an EMBL/GenBank/DDBJ whole genome shotgun (WGS) entry which is preliminary data.</text>
</comment>
<organism evidence="2 3">
    <name type="scientific">Photobacterium rosenbergii</name>
    <dbReference type="NCBI Taxonomy" id="294936"/>
    <lineage>
        <taxon>Bacteria</taxon>
        <taxon>Pseudomonadati</taxon>
        <taxon>Pseudomonadota</taxon>
        <taxon>Gammaproteobacteria</taxon>
        <taxon>Vibrionales</taxon>
        <taxon>Vibrionaceae</taxon>
        <taxon>Photobacterium</taxon>
    </lineage>
</organism>
<reference evidence="2 3" key="1">
    <citation type="submission" date="2018-03" db="EMBL/GenBank/DDBJ databases">
        <title>Whole genome sequencing of Histamine producing bacteria.</title>
        <authorList>
            <person name="Butler K."/>
        </authorList>
    </citation>
    <scope>NUCLEOTIDE SEQUENCE [LARGE SCALE GENOMIC DNA]</scope>
    <source>
        <strain evidence="2 3">DSM 19138</strain>
    </source>
</reference>
<sequence length="85" mass="9657">MALVSSGWCRTNATNPPSAAGSTRLRDDDRRTIGDYSPKQAHSKSKFRNALVIIYTEYIKNKFIIKNITQAIDLDNQISWKRGLE</sequence>
<protein>
    <submittedName>
        <fullName evidence="2">Uncharacterized protein</fullName>
    </submittedName>
</protein>
<evidence type="ECO:0000313" key="3">
    <source>
        <dbReference type="Proteomes" id="UP000241346"/>
    </source>
</evidence>
<feature type="region of interest" description="Disordered" evidence="1">
    <location>
        <begin position="1"/>
        <end position="41"/>
    </location>
</feature>
<gene>
    <name evidence="2" type="ORF">C9J01_11415</name>
</gene>
<proteinExistence type="predicted"/>
<feature type="compositionally biased region" description="Basic and acidic residues" evidence="1">
    <location>
        <begin position="24"/>
        <end position="33"/>
    </location>
</feature>
<evidence type="ECO:0000313" key="2">
    <source>
        <dbReference type="EMBL" id="PSW13434.1"/>
    </source>
</evidence>
<name>A0A2T3NFW0_9GAMM</name>
<evidence type="ECO:0000256" key="1">
    <source>
        <dbReference type="SAM" id="MobiDB-lite"/>
    </source>
</evidence>
<feature type="compositionally biased region" description="Polar residues" evidence="1">
    <location>
        <begin position="8"/>
        <end position="21"/>
    </location>
</feature>
<dbReference type="EMBL" id="PYMB01000003">
    <property type="protein sequence ID" value="PSW13434.1"/>
    <property type="molecule type" value="Genomic_DNA"/>
</dbReference>
<dbReference type="Proteomes" id="UP000241346">
    <property type="component" value="Unassembled WGS sequence"/>
</dbReference>
<accession>A0A2T3NFW0</accession>